<dbReference type="AlphaFoldDB" id="A0A382U4T4"/>
<evidence type="ECO:0008006" key="2">
    <source>
        <dbReference type="Google" id="ProtNLM"/>
    </source>
</evidence>
<protein>
    <recommendedName>
        <fullName evidence="2">Indolepyruvate ferredoxin oxidoreductase family protein</fullName>
    </recommendedName>
</protein>
<evidence type="ECO:0000313" key="1">
    <source>
        <dbReference type="EMBL" id="SVD28977.1"/>
    </source>
</evidence>
<name>A0A382U4T4_9ZZZZ</name>
<accession>A0A382U4T4</accession>
<feature type="non-terminal residue" evidence="1">
    <location>
        <position position="86"/>
    </location>
</feature>
<organism evidence="1">
    <name type="scientific">marine metagenome</name>
    <dbReference type="NCBI Taxonomy" id="408172"/>
    <lineage>
        <taxon>unclassified sequences</taxon>
        <taxon>metagenomes</taxon>
        <taxon>ecological metagenomes</taxon>
    </lineage>
</organism>
<proteinExistence type="predicted"/>
<gene>
    <name evidence="1" type="ORF">METZ01_LOCUS381831</name>
</gene>
<reference evidence="1" key="1">
    <citation type="submission" date="2018-05" db="EMBL/GenBank/DDBJ databases">
        <authorList>
            <person name="Lanie J.A."/>
            <person name="Ng W.-L."/>
            <person name="Kazmierczak K.M."/>
            <person name="Andrzejewski T.M."/>
            <person name="Davidsen T.M."/>
            <person name="Wayne K.J."/>
            <person name="Tettelin H."/>
            <person name="Glass J.I."/>
            <person name="Rusch D."/>
            <person name="Podicherti R."/>
            <person name="Tsui H.-C.T."/>
            <person name="Winkler M.E."/>
        </authorList>
    </citation>
    <scope>NUCLEOTIDE SEQUENCE</scope>
</reference>
<sequence>MFELSEKYNSVDGKFVLSGIQAIVKLSLLQSELDRRNGLKTAGYVSGYRGSPLGYLDREFLSQNKLLLENQIKFRAAVNEDLAVAA</sequence>
<dbReference type="EMBL" id="UINC01141314">
    <property type="protein sequence ID" value="SVD28977.1"/>
    <property type="molecule type" value="Genomic_DNA"/>
</dbReference>